<organism evidence="1 2">
    <name type="scientific">Streptomyces venetus</name>
    <dbReference type="NCBI Taxonomy" id="1701086"/>
    <lineage>
        <taxon>Bacteria</taxon>
        <taxon>Bacillati</taxon>
        <taxon>Actinomycetota</taxon>
        <taxon>Actinomycetes</taxon>
        <taxon>Kitasatosporales</taxon>
        <taxon>Streptomycetaceae</taxon>
        <taxon>Streptomyces</taxon>
    </lineage>
</organism>
<sequence>MIEILKALSPAERAVTLALGGGITTWAEAAMAAGAAEPERQGDEVRRKVKRLAGRITGSSSAAEAIAVSGR</sequence>
<reference evidence="2" key="1">
    <citation type="journal article" date="2019" name="Int. J. Syst. Evol. Microbiol.">
        <title>The Global Catalogue of Microorganisms (GCM) 10K type strain sequencing project: providing services to taxonomists for standard genome sequencing and annotation.</title>
        <authorList>
            <consortium name="The Broad Institute Genomics Platform"/>
            <consortium name="The Broad Institute Genome Sequencing Center for Infectious Disease"/>
            <person name="Wu L."/>
            <person name="Ma J."/>
        </authorList>
    </citation>
    <scope>NUCLEOTIDE SEQUENCE [LARGE SCALE GENOMIC DNA]</scope>
    <source>
        <strain evidence="2">JCM 31290</strain>
    </source>
</reference>
<name>A0ABP8HJT9_9ACTN</name>
<dbReference type="RefSeq" id="WP_345666286.1">
    <property type="nucleotide sequence ID" value="NZ_BAABET010000019.1"/>
</dbReference>
<proteinExistence type="predicted"/>
<dbReference type="Proteomes" id="UP001501115">
    <property type="component" value="Unassembled WGS sequence"/>
</dbReference>
<protein>
    <submittedName>
        <fullName evidence="1">Uncharacterized protein</fullName>
    </submittedName>
</protein>
<accession>A0ABP8HJT9</accession>
<gene>
    <name evidence="1" type="ORF">GCM10023086_75770</name>
</gene>
<evidence type="ECO:0000313" key="2">
    <source>
        <dbReference type="Proteomes" id="UP001501115"/>
    </source>
</evidence>
<keyword evidence="2" id="KW-1185">Reference proteome</keyword>
<dbReference type="EMBL" id="BAABET010000019">
    <property type="protein sequence ID" value="GAA4340307.1"/>
    <property type="molecule type" value="Genomic_DNA"/>
</dbReference>
<evidence type="ECO:0000313" key="1">
    <source>
        <dbReference type="EMBL" id="GAA4340307.1"/>
    </source>
</evidence>
<comment type="caution">
    <text evidence="1">The sequence shown here is derived from an EMBL/GenBank/DDBJ whole genome shotgun (WGS) entry which is preliminary data.</text>
</comment>